<evidence type="ECO:0000256" key="1">
    <source>
        <dbReference type="SAM" id="MobiDB-lite"/>
    </source>
</evidence>
<accession>A0AAD8PU20</accession>
<sequence length="222" mass="24182">MTARVALEPLQANHFRFGGKPSSRRLVLSSLYTIMGTYEAIIVSRRRFVRKLGAPENNKRRSISRDHDIPGEQYRDTNEKEGNLQESSCDSSNIIPVAPRTSSSRTASPSRKTNFEGLTEPPDLLLHVNAQLYHGYSVRDITGPRKACLLTLGNHADGATLGAVMTWLETPMTHTEPHGTGSQNGGCGRVGFLGPCMSEVKVRNHLGTGALITCSGRPSRGL</sequence>
<dbReference type="GeneID" id="85442597"/>
<evidence type="ECO:0000313" key="3">
    <source>
        <dbReference type="Proteomes" id="UP001230504"/>
    </source>
</evidence>
<feature type="compositionally biased region" description="Low complexity" evidence="1">
    <location>
        <begin position="98"/>
        <end position="111"/>
    </location>
</feature>
<protein>
    <submittedName>
        <fullName evidence="2">Uncharacterized protein</fullName>
    </submittedName>
</protein>
<comment type="caution">
    <text evidence="2">The sequence shown here is derived from an EMBL/GenBank/DDBJ whole genome shotgun (WGS) entry which is preliminary data.</text>
</comment>
<feature type="compositionally biased region" description="Polar residues" evidence="1">
    <location>
        <begin position="84"/>
        <end position="94"/>
    </location>
</feature>
<dbReference type="Proteomes" id="UP001230504">
    <property type="component" value="Unassembled WGS sequence"/>
</dbReference>
<feature type="non-terminal residue" evidence="2">
    <location>
        <position position="1"/>
    </location>
</feature>
<dbReference type="EMBL" id="JAHLJV010000052">
    <property type="protein sequence ID" value="KAK1580744.1"/>
    <property type="molecule type" value="Genomic_DNA"/>
</dbReference>
<evidence type="ECO:0000313" key="2">
    <source>
        <dbReference type="EMBL" id="KAK1580744.1"/>
    </source>
</evidence>
<feature type="compositionally biased region" description="Basic and acidic residues" evidence="1">
    <location>
        <begin position="57"/>
        <end position="83"/>
    </location>
</feature>
<name>A0AAD8PU20_9PEZI</name>
<reference evidence="2" key="1">
    <citation type="submission" date="2021-06" db="EMBL/GenBank/DDBJ databases">
        <title>Comparative genomics, transcriptomics and evolutionary studies reveal genomic signatures of adaptation to plant cell wall in hemibiotrophic fungi.</title>
        <authorList>
            <consortium name="DOE Joint Genome Institute"/>
            <person name="Baroncelli R."/>
            <person name="Diaz J.F."/>
            <person name="Benocci T."/>
            <person name="Peng M."/>
            <person name="Battaglia E."/>
            <person name="Haridas S."/>
            <person name="Andreopoulos W."/>
            <person name="Labutti K."/>
            <person name="Pangilinan J."/>
            <person name="Floch G.L."/>
            <person name="Makela M.R."/>
            <person name="Henrissat B."/>
            <person name="Grigoriev I.V."/>
            <person name="Crouch J.A."/>
            <person name="De Vries R.P."/>
            <person name="Sukno S.A."/>
            <person name="Thon M.R."/>
        </authorList>
    </citation>
    <scope>NUCLEOTIDE SEQUENCE</scope>
    <source>
        <strain evidence="2">CBS 125086</strain>
    </source>
</reference>
<dbReference type="AlphaFoldDB" id="A0AAD8PU20"/>
<organism evidence="2 3">
    <name type="scientific">Colletotrichum navitas</name>
    <dbReference type="NCBI Taxonomy" id="681940"/>
    <lineage>
        <taxon>Eukaryota</taxon>
        <taxon>Fungi</taxon>
        <taxon>Dikarya</taxon>
        <taxon>Ascomycota</taxon>
        <taxon>Pezizomycotina</taxon>
        <taxon>Sordariomycetes</taxon>
        <taxon>Hypocreomycetidae</taxon>
        <taxon>Glomerellales</taxon>
        <taxon>Glomerellaceae</taxon>
        <taxon>Colletotrichum</taxon>
        <taxon>Colletotrichum graminicola species complex</taxon>
    </lineage>
</organism>
<keyword evidence="3" id="KW-1185">Reference proteome</keyword>
<proteinExistence type="predicted"/>
<dbReference type="RefSeq" id="XP_060411761.1">
    <property type="nucleotide sequence ID" value="XM_060558357.1"/>
</dbReference>
<gene>
    <name evidence="2" type="ORF">LY79DRAFT_560800</name>
</gene>
<feature type="region of interest" description="Disordered" evidence="1">
    <location>
        <begin position="57"/>
        <end position="118"/>
    </location>
</feature>